<comment type="caution">
    <text evidence="3">The sequence shown here is derived from an EMBL/GenBank/DDBJ whole genome shotgun (WGS) entry which is preliminary data.</text>
</comment>
<dbReference type="Pfam" id="PF13202">
    <property type="entry name" value="EF-hand_5"/>
    <property type="match status" value="1"/>
</dbReference>
<dbReference type="RefSeq" id="WP_189574326.1">
    <property type="nucleotide sequence ID" value="NZ_BMXU01000001.1"/>
</dbReference>
<evidence type="ECO:0000313" key="3">
    <source>
        <dbReference type="EMBL" id="MFC3302098.1"/>
    </source>
</evidence>
<dbReference type="PROSITE" id="PS50222">
    <property type="entry name" value="EF_HAND_2"/>
    <property type="match status" value="1"/>
</dbReference>
<dbReference type="SUPFAM" id="SSF47473">
    <property type="entry name" value="EF-hand"/>
    <property type="match status" value="1"/>
</dbReference>
<dbReference type="InterPro" id="IPR002048">
    <property type="entry name" value="EF_hand_dom"/>
</dbReference>
<name>A0ABV7M9J8_9PROT</name>
<dbReference type="EMBL" id="JBHRVA010000002">
    <property type="protein sequence ID" value="MFC3302098.1"/>
    <property type="molecule type" value="Genomic_DNA"/>
</dbReference>
<sequence>MKRPEKKSESLEIRLPYSQKQAFMEACRERGVTASDVLRSFIADDLESQAAPPQEERTWSMTLKNNPLKTAASLAGAALAAAAFGAGASFADDEVFSAYDKNGDGVISYSEFAGARGGNVDEERRVERRIVRMDKATGEVLSEEVEGAGPPAPPPPGRAYARGGEDAMAKLFTGMDANHDGVLSEDEFEGKGSFSKRSVETTERDGKTTKVIMLERVSYDIEDETRRSISISAESRVVDADATDGEIEQAFRDLEEDMKEMERNRPQPPMPPEPRRG</sequence>
<evidence type="ECO:0000313" key="4">
    <source>
        <dbReference type="Proteomes" id="UP001595607"/>
    </source>
</evidence>
<dbReference type="PROSITE" id="PS00018">
    <property type="entry name" value="EF_HAND_1"/>
    <property type="match status" value="2"/>
</dbReference>
<feature type="compositionally biased region" description="Pro residues" evidence="1">
    <location>
        <begin position="266"/>
        <end position="277"/>
    </location>
</feature>
<dbReference type="InterPro" id="IPR018247">
    <property type="entry name" value="EF_Hand_1_Ca_BS"/>
</dbReference>
<feature type="region of interest" description="Disordered" evidence="1">
    <location>
        <begin position="137"/>
        <end position="162"/>
    </location>
</feature>
<feature type="domain" description="EF-hand" evidence="2">
    <location>
        <begin position="93"/>
        <end position="122"/>
    </location>
</feature>
<accession>A0ABV7M9J8</accession>
<feature type="region of interest" description="Disordered" evidence="1">
    <location>
        <begin position="252"/>
        <end position="277"/>
    </location>
</feature>
<dbReference type="Gene3D" id="1.10.238.10">
    <property type="entry name" value="EF-hand"/>
    <property type="match status" value="1"/>
</dbReference>
<gene>
    <name evidence="3" type="ORF">ACFONP_05065</name>
</gene>
<organism evidence="3 4">
    <name type="scientific">Parvularcula lutaonensis</name>
    <dbReference type="NCBI Taxonomy" id="491923"/>
    <lineage>
        <taxon>Bacteria</taxon>
        <taxon>Pseudomonadati</taxon>
        <taxon>Pseudomonadota</taxon>
        <taxon>Alphaproteobacteria</taxon>
        <taxon>Parvularculales</taxon>
        <taxon>Parvularculaceae</taxon>
        <taxon>Parvularcula</taxon>
    </lineage>
</organism>
<evidence type="ECO:0000259" key="2">
    <source>
        <dbReference type="PROSITE" id="PS50222"/>
    </source>
</evidence>
<reference evidence="4" key="1">
    <citation type="journal article" date="2019" name="Int. J. Syst. Evol. Microbiol.">
        <title>The Global Catalogue of Microorganisms (GCM) 10K type strain sequencing project: providing services to taxonomists for standard genome sequencing and annotation.</title>
        <authorList>
            <consortium name="The Broad Institute Genomics Platform"/>
            <consortium name="The Broad Institute Genome Sequencing Center for Infectious Disease"/>
            <person name="Wu L."/>
            <person name="Ma J."/>
        </authorList>
    </citation>
    <scope>NUCLEOTIDE SEQUENCE [LARGE SCALE GENOMIC DNA]</scope>
    <source>
        <strain evidence="4">KCTC 22245</strain>
    </source>
</reference>
<feature type="region of interest" description="Disordered" evidence="1">
    <location>
        <begin position="182"/>
        <end position="205"/>
    </location>
</feature>
<dbReference type="InterPro" id="IPR011992">
    <property type="entry name" value="EF-hand-dom_pair"/>
</dbReference>
<evidence type="ECO:0000256" key="1">
    <source>
        <dbReference type="SAM" id="MobiDB-lite"/>
    </source>
</evidence>
<proteinExistence type="predicted"/>
<protein>
    <submittedName>
        <fullName evidence="3">EF-hand domain-containing protein</fullName>
    </submittedName>
</protein>
<dbReference type="Pfam" id="PF00036">
    <property type="entry name" value="EF-hand_1"/>
    <property type="match status" value="1"/>
</dbReference>
<keyword evidence="4" id="KW-1185">Reference proteome</keyword>
<dbReference type="Proteomes" id="UP001595607">
    <property type="component" value="Unassembled WGS sequence"/>
</dbReference>